<dbReference type="Pfam" id="PF00702">
    <property type="entry name" value="Hydrolase"/>
    <property type="match status" value="1"/>
</dbReference>
<dbReference type="Proteomes" id="UP000184088">
    <property type="component" value="Unassembled WGS sequence"/>
</dbReference>
<evidence type="ECO:0000313" key="1">
    <source>
        <dbReference type="EMBL" id="SHF17035.1"/>
    </source>
</evidence>
<dbReference type="PANTHER" id="PTHR43434:SF1">
    <property type="entry name" value="PHOSPHOGLYCOLATE PHOSPHATASE"/>
    <property type="match status" value="1"/>
</dbReference>
<dbReference type="CDD" id="cd01427">
    <property type="entry name" value="HAD_like"/>
    <property type="match status" value="1"/>
</dbReference>
<dbReference type="GO" id="GO:0005829">
    <property type="term" value="C:cytosol"/>
    <property type="evidence" value="ECO:0007669"/>
    <property type="project" value="TreeGrafter"/>
</dbReference>
<name>A0A1M4ZGD9_9THEO</name>
<dbReference type="SFLD" id="SFLDS00003">
    <property type="entry name" value="Haloacid_Dehalogenase"/>
    <property type="match status" value="1"/>
</dbReference>
<protein>
    <submittedName>
        <fullName evidence="1">Phosphoglycolate phosphatase, HAD superfamily</fullName>
    </submittedName>
</protein>
<dbReference type="GO" id="GO:0006281">
    <property type="term" value="P:DNA repair"/>
    <property type="evidence" value="ECO:0007669"/>
    <property type="project" value="TreeGrafter"/>
</dbReference>
<dbReference type="PANTHER" id="PTHR43434">
    <property type="entry name" value="PHOSPHOGLYCOLATE PHOSPHATASE"/>
    <property type="match status" value="1"/>
</dbReference>
<dbReference type="InterPro" id="IPR023214">
    <property type="entry name" value="HAD_sf"/>
</dbReference>
<organism evidence="1 2">
    <name type="scientific">Caldanaerobius fijiensis DSM 17918</name>
    <dbReference type="NCBI Taxonomy" id="1121256"/>
    <lineage>
        <taxon>Bacteria</taxon>
        <taxon>Bacillati</taxon>
        <taxon>Bacillota</taxon>
        <taxon>Clostridia</taxon>
        <taxon>Thermoanaerobacterales</taxon>
        <taxon>Thermoanaerobacteraceae</taxon>
        <taxon>Caldanaerobius</taxon>
    </lineage>
</organism>
<keyword evidence="2" id="KW-1185">Reference proteome</keyword>
<dbReference type="RefSeq" id="WP_200792775.1">
    <property type="nucleotide sequence ID" value="NZ_FQVH01000013.1"/>
</dbReference>
<dbReference type="InterPro" id="IPR050155">
    <property type="entry name" value="HAD-like_hydrolase_sf"/>
</dbReference>
<evidence type="ECO:0000313" key="2">
    <source>
        <dbReference type="Proteomes" id="UP000184088"/>
    </source>
</evidence>
<dbReference type="EMBL" id="FQVH01000013">
    <property type="protein sequence ID" value="SHF17035.1"/>
    <property type="molecule type" value="Genomic_DNA"/>
</dbReference>
<proteinExistence type="predicted"/>
<dbReference type="InterPro" id="IPR036412">
    <property type="entry name" value="HAD-like_sf"/>
</dbReference>
<dbReference type="SUPFAM" id="SSF56784">
    <property type="entry name" value="HAD-like"/>
    <property type="match status" value="1"/>
</dbReference>
<reference evidence="1 2" key="1">
    <citation type="submission" date="2016-11" db="EMBL/GenBank/DDBJ databases">
        <authorList>
            <person name="Jaros S."/>
            <person name="Januszkiewicz K."/>
            <person name="Wedrychowicz H."/>
        </authorList>
    </citation>
    <scope>NUCLEOTIDE SEQUENCE [LARGE SCALE GENOMIC DNA]</scope>
    <source>
        <strain evidence="1 2">DSM 17918</strain>
    </source>
</reference>
<dbReference type="GO" id="GO:0008967">
    <property type="term" value="F:phosphoglycolate phosphatase activity"/>
    <property type="evidence" value="ECO:0007669"/>
    <property type="project" value="TreeGrafter"/>
</dbReference>
<dbReference type="AlphaFoldDB" id="A0A1M4ZGD9"/>
<dbReference type="STRING" id="1121256.SAMN02746089_01427"/>
<accession>A0A1M4ZGD9</accession>
<dbReference type="Gene3D" id="3.40.50.1000">
    <property type="entry name" value="HAD superfamily/HAD-like"/>
    <property type="match status" value="1"/>
</dbReference>
<gene>
    <name evidence="1" type="ORF">SAMN02746089_01427</name>
</gene>
<sequence length="276" mass="31315">MAYPPDPYWKIEVIHDDVKRGKFKSAIFDFDGTLSLIREGWQGVMIPYFVEVLKETPLAEDEESIEKCVTDFVDLLTGKQTIYQAIQLAEEVKKRGGVPLDPLEYKREYNRRLMERIRHRIEGLKSGKIAPEDMVVPGTFELLTALKERGLVLYLASGTDEPYVLDEARSLGIDVFFDGIYGAQDQYKLFSKAKVIQHMIEKHHLSGDELLGFGDGFVEIENVKSAGGLAVGVASDEVRRAGINQWKRNRLINAGADIIIPDYRKTQDIIDYLFPT</sequence>
<dbReference type="SFLD" id="SFLDG01129">
    <property type="entry name" value="C1.5:_HAD__Beta-PGM__Phosphata"/>
    <property type="match status" value="1"/>
</dbReference>